<dbReference type="EMBL" id="GBXM01026035">
    <property type="protein sequence ID" value="JAH82542.1"/>
    <property type="molecule type" value="Transcribed_RNA"/>
</dbReference>
<proteinExistence type="predicted"/>
<protein>
    <submittedName>
        <fullName evidence="1">Uncharacterized protein</fullName>
    </submittedName>
</protein>
<evidence type="ECO:0000313" key="1">
    <source>
        <dbReference type="EMBL" id="JAH82542.1"/>
    </source>
</evidence>
<reference evidence="1" key="1">
    <citation type="submission" date="2014-11" db="EMBL/GenBank/DDBJ databases">
        <authorList>
            <person name="Amaro Gonzalez C."/>
        </authorList>
    </citation>
    <scope>NUCLEOTIDE SEQUENCE</scope>
</reference>
<accession>A0A0E9VWT9</accession>
<reference evidence="1" key="2">
    <citation type="journal article" date="2015" name="Fish Shellfish Immunol.">
        <title>Early steps in the European eel (Anguilla anguilla)-Vibrio vulnificus interaction in the gills: Role of the RtxA13 toxin.</title>
        <authorList>
            <person name="Callol A."/>
            <person name="Pajuelo D."/>
            <person name="Ebbesson L."/>
            <person name="Teles M."/>
            <person name="MacKenzie S."/>
            <person name="Amaro C."/>
        </authorList>
    </citation>
    <scope>NUCLEOTIDE SEQUENCE</scope>
</reference>
<sequence length="58" mass="6687">MVNTNGINWNGTSSLKSVGRVVCRKFSRKKMRLNMLDNRLCVAKRNHNTYTKMSIIVT</sequence>
<organism evidence="1">
    <name type="scientific">Anguilla anguilla</name>
    <name type="common">European freshwater eel</name>
    <name type="synonym">Muraena anguilla</name>
    <dbReference type="NCBI Taxonomy" id="7936"/>
    <lineage>
        <taxon>Eukaryota</taxon>
        <taxon>Metazoa</taxon>
        <taxon>Chordata</taxon>
        <taxon>Craniata</taxon>
        <taxon>Vertebrata</taxon>
        <taxon>Euteleostomi</taxon>
        <taxon>Actinopterygii</taxon>
        <taxon>Neopterygii</taxon>
        <taxon>Teleostei</taxon>
        <taxon>Anguilliformes</taxon>
        <taxon>Anguillidae</taxon>
        <taxon>Anguilla</taxon>
    </lineage>
</organism>
<dbReference type="AlphaFoldDB" id="A0A0E9VWT9"/>
<name>A0A0E9VWT9_ANGAN</name>